<protein>
    <submittedName>
        <fullName evidence="1">GL18174</fullName>
    </submittedName>
</protein>
<proteinExistence type="predicted"/>
<gene>
    <name evidence="1" type="primary">Dper\GL18174</name>
    <name evidence="1" type="ORF">Dper_GL18174</name>
</gene>
<dbReference type="Proteomes" id="UP000008744">
    <property type="component" value="Unassembled WGS sequence"/>
</dbReference>
<evidence type="ECO:0000313" key="1">
    <source>
        <dbReference type="EMBL" id="EDW34880.1"/>
    </source>
</evidence>
<name>B4H880_DROPE</name>
<dbReference type="EMBL" id="CH479221">
    <property type="protein sequence ID" value="EDW34880.1"/>
    <property type="molecule type" value="Genomic_DNA"/>
</dbReference>
<organism evidence="2">
    <name type="scientific">Drosophila persimilis</name>
    <name type="common">Fruit fly</name>
    <dbReference type="NCBI Taxonomy" id="7234"/>
    <lineage>
        <taxon>Eukaryota</taxon>
        <taxon>Metazoa</taxon>
        <taxon>Ecdysozoa</taxon>
        <taxon>Arthropoda</taxon>
        <taxon>Hexapoda</taxon>
        <taxon>Insecta</taxon>
        <taxon>Pterygota</taxon>
        <taxon>Neoptera</taxon>
        <taxon>Endopterygota</taxon>
        <taxon>Diptera</taxon>
        <taxon>Brachycera</taxon>
        <taxon>Muscomorpha</taxon>
        <taxon>Ephydroidea</taxon>
        <taxon>Drosophilidae</taxon>
        <taxon>Drosophila</taxon>
        <taxon>Sophophora</taxon>
    </lineage>
</organism>
<evidence type="ECO:0000313" key="2">
    <source>
        <dbReference type="Proteomes" id="UP000008744"/>
    </source>
</evidence>
<dbReference type="AlphaFoldDB" id="B4H880"/>
<feature type="non-terminal residue" evidence="1">
    <location>
        <position position="1"/>
    </location>
</feature>
<accession>B4H880</accession>
<dbReference type="HOGENOM" id="CLU_2433140_0_0_1"/>
<reference evidence="1 2" key="1">
    <citation type="journal article" date="2007" name="Nature">
        <title>Evolution of genes and genomes on the Drosophila phylogeny.</title>
        <authorList>
            <consortium name="Drosophila 12 Genomes Consortium"/>
            <person name="Clark A.G."/>
            <person name="Eisen M.B."/>
            <person name="Smith D.R."/>
            <person name="Bergman C.M."/>
            <person name="Oliver B."/>
            <person name="Markow T.A."/>
            <person name="Kaufman T.C."/>
            <person name="Kellis M."/>
            <person name="Gelbart W."/>
            <person name="Iyer V.N."/>
            <person name="Pollard D.A."/>
            <person name="Sackton T.B."/>
            <person name="Larracuente A.M."/>
            <person name="Singh N.D."/>
            <person name="Abad J.P."/>
            <person name="Abt D.N."/>
            <person name="Adryan B."/>
            <person name="Aguade M."/>
            <person name="Akashi H."/>
            <person name="Anderson W.W."/>
            <person name="Aquadro C.F."/>
            <person name="Ardell D.H."/>
            <person name="Arguello R."/>
            <person name="Artieri C.G."/>
            <person name="Barbash D.A."/>
            <person name="Barker D."/>
            <person name="Barsanti P."/>
            <person name="Batterham P."/>
            <person name="Batzoglou S."/>
            <person name="Begun D."/>
            <person name="Bhutkar A."/>
            <person name="Blanco E."/>
            <person name="Bosak S.A."/>
            <person name="Bradley R.K."/>
            <person name="Brand A.D."/>
            <person name="Brent M.R."/>
            <person name="Brooks A.N."/>
            <person name="Brown R.H."/>
            <person name="Butlin R.K."/>
            <person name="Caggese C."/>
            <person name="Calvi B.R."/>
            <person name="Bernardo de Carvalho A."/>
            <person name="Caspi A."/>
            <person name="Castrezana S."/>
            <person name="Celniker S.E."/>
            <person name="Chang J.L."/>
            <person name="Chapple C."/>
            <person name="Chatterji S."/>
            <person name="Chinwalla A."/>
            <person name="Civetta A."/>
            <person name="Clifton S.W."/>
            <person name="Comeron J.M."/>
            <person name="Costello J.C."/>
            <person name="Coyne J.A."/>
            <person name="Daub J."/>
            <person name="David R.G."/>
            <person name="Delcher A.L."/>
            <person name="Delehaunty K."/>
            <person name="Do C.B."/>
            <person name="Ebling H."/>
            <person name="Edwards K."/>
            <person name="Eickbush T."/>
            <person name="Evans J.D."/>
            <person name="Filipski A."/>
            <person name="Findeiss S."/>
            <person name="Freyhult E."/>
            <person name="Fulton L."/>
            <person name="Fulton R."/>
            <person name="Garcia A.C."/>
            <person name="Gardiner A."/>
            <person name="Garfield D.A."/>
            <person name="Garvin B.E."/>
            <person name="Gibson G."/>
            <person name="Gilbert D."/>
            <person name="Gnerre S."/>
            <person name="Godfrey J."/>
            <person name="Good R."/>
            <person name="Gotea V."/>
            <person name="Gravely B."/>
            <person name="Greenberg A.J."/>
            <person name="Griffiths-Jones S."/>
            <person name="Gross S."/>
            <person name="Guigo R."/>
            <person name="Gustafson E.A."/>
            <person name="Haerty W."/>
            <person name="Hahn M.W."/>
            <person name="Halligan D.L."/>
            <person name="Halpern A.L."/>
            <person name="Halter G.M."/>
            <person name="Han M.V."/>
            <person name="Heger A."/>
            <person name="Hillier L."/>
            <person name="Hinrichs A.S."/>
            <person name="Holmes I."/>
            <person name="Hoskins R.A."/>
            <person name="Hubisz M.J."/>
            <person name="Hultmark D."/>
            <person name="Huntley M.A."/>
            <person name="Jaffe D.B."/>
            <person name="Jagadeeshan S."/>
            <person name="Jeck W.R."/>
            <person name="Johnson J."/>
            <person name="Jones C.D."/>
            <person name="Jordan W.C."/>
            <person name="Karpen G.H."/>
            <person name="Kataoka E."/>
            <person name="Keightley P.D."/>
            <person name="Kheradpour P."/>
            <person name="Kirkness E.F."/>
            <person name="Koerich L.B."/>
            <person name="Kristiansen K."/>
            <person name="Kudrna D."/>
            <person name="Kulathinal R.J."/>
            <person name="Kumar S."/>
            <person name="Kwok R."/>
            <person name="Lander E."/>
            <person name="Langley C.H."/>
            <person name="Lapoint R."/>
            <person name="Lazzaro B.P."/>
            <person name="Lee S.J."/>
            <person name="Levesque L."/>
            <person name="Li R."/>
            <person name="Lin C.F."/>
            <person name="Lin M.F."/>
            <person name="Lindblad-Toh K."/>
            <person name="Llopart A."/>
            <person name="Long M."/>
            <person name="Low L."/>
            <person name="Lozovsky E."/>
            <person name="Lu J."/>
            <person name="Luo M."/>
            <person name="Machado C.A."/>
            <person name="Makalowski W."/>
            <person name="Marzo M."/>
            <person name="Matsuda M."/>
            <person name="Matzkin L."/>
            <person name="McAllister B."/>
            <person name="McBride C.S."/>
            <person name="McKernan B."/>
            <person name="McKernan K."/>
            <person name="Mendez-Lago M."/>
            <person name="Minx P."/>
            <person name="Mollenhauer M.U."/>
            <person name="Montooth K."/>
            <person name="Mount S.M."/>
            <person name="Mu X."/>
            <person name="Myers E."/>
            <person name="Negre B."/>
            <person name="Newfeld S."/>
            <person name="Nielsen R."/>
            <person name="Noor M.A."/>
            <person name="O'Grady P."/>
            <person name="Pachter L."/>
            <person name="Papaceit M."/>
            <person name="Parisi M.J."/>
            <person name="Parisi M."/>
            <person name="Parts L."/>
            <person name="Pedersen J.S."/>
            <person name="Pesole G."/>
            <person name="Phillippy A.M."/>
            <person name="Ponting C.P."/>
            <person name="Pop M."/>
            <person name="Porcelli D."/>
            <person name="Powell J.R."/>
            <person name="Prohaska S."/>
            <person name="Pruitt K."/>
            <person name="Puig M."/>
            <person name="Quesneville H."/>
            <person name="Ram K.R."/>
            <person name="Rand D."/>
            <person name="Rasmussen M.D."/>
            <person name="Reed L.K."/>
            <person name="Reenan R."/>
            <person name="Reily A."/>
            <person name="Remington K.A."/>
            <person name="Rieger T.T."/>
            <person name="Ritchie M.G."/>
            <person name="Robin C."/>
            <person name="Rogers Y.H."/>
            <person name="Rohde C."/>
            <person name="Rozas J."/>
            <person name="Rubenfield M.J."/>
            <person name="Ruiz A."/>
            <person name="Russo S."/>
            <person name="Salzberg S.L."/>
            <person name="Sanchez-Gracia A."/>
            <person name="Saranga D.J."/>
            <person name="Sato H."/>
            <person name="Schaeffer S.W."/>
            <person name="Schatz M.C."/>
            <person name="Schlenke T."/>
            <person name="Schwartz R."/>
            <person name="Segarra C."/>
            <person name="Singh R.S."/>
            <person name="Sirot L."/>
            <person name="Sirota M."/>
            <person name="Sisneros N.B."/>
            <person name="Smith C.D."/>
            <person name="Smith T.F."/>
            <person name="Spieth J."/>
            <person name="Stage D.E."/>
            <person name="Stark A."/>
            <person name="Stephan W."/>
            <person name="Strausberg R.L."/>
            <person name="Strempel S."/>
            <person name="Sturgill D."/>
            <person name="Sutton G."/>
            <person name="Sutton G.G."/>
            <person name="Tao W."/>
            <person name="Teichmann S."/>
            <person name="Tobari Y.N."/>
            <person name="Tomimura Y."/>
            <person name="Tsolas J.M."/>
            <person name="Valente V.L."/>
            <person name="Venter E."/>
            <person name="Venter J.C."/>
            <person name="Vicario S."/>
            <person name="Vieira F.G."/>
            <person name="Vilella A.J."/>
            <person name="Villasante A."/>
            <person name="Walenz B."/>
            <person name="Wang J."/>
            <person name="Wasserman M."/>
            <person name="Watts T."/>
            <person name="Wilson D."/>
            <person name="Wilson R.K."/>
            <person name="Wing R.A."/>
            <person name="Wolfner M.F."/>
            <person name="Wong A."/>
            <person name="Wong G.K."/>
            <person name="Wu C.I."/>
            <person name="Wu G."/>
            <person name="Yamamoto D."/>
            <person name="Yang H.P."/>
            <person name="Yang S.P."/>
            <person name="Yorke J.A."/>
            <person name="Yoshida K."/>
            <person name="Zdobnov E."/>
            <person name="Zhang P."/>
            <person name="Zhang Y."/>
            <person name="Zimin A.V."/>
            <person name="Baldwin J."/>
            <person name="Abdouelleil A."/>
            <person name="Abdulkadir J."/>
            <person name="Abebe A."/>
            <person name="Abera B."/>
            <person name="Abreu J."/>
            <person name="Acer S.C."/>
            <person name="Aftuck L."/>
            <person name="Alexander A."/>
            <person name="An P."/>
            <person name="Anderson E."/>
            <person name="Anderson S."/>
            <person name="Arachi H."/>
            <person name="Azer M."/>
            <person name="Bachantsang P."/>
            <person name="Barry A."/>
            <person name="Bayul T."/>
            <person name="Berlin A."/>
            <person name="Bessette D."/>
            <person name="Bloom T."/>
            <person name="Blye J."/>
            <person name="Boguslavskiy L."/>
            <person name="Bonnet C."/>
            <person name="Boukhgalter B."/>
            <person name="Bourzgui I."/>
            <person name="Brown A."/>
            <person name="Cahill P."/>
            <person name="Channer S."/>
            <person name="Cheshatsang Y."/>
            <person name="Chuda L."/>
            <person name="Citroen M."/>
            <person name="Collymore A."/>
            <person name="Cooke P."/>
            <person name="Costello M."/>
            <person name="D'Aco K."/>
            <person name="Daza R."/>
            <person name="De Haan G."/>
            <person name="DeGray S."/>
            <person name="DeMaso C."/>
            <person name="Dhargay N."/>
            <person name="Dooley K."/>
            <person name="Dooley E."/>
            <person name="Doricent M."/>
            <person name="Dorje P."/>
            <person name="Dorjee K."/>
            <person name="Dupes A."/>
            <person name="Elong R."/>
            <person name="Falk J."/>
            <person name="Farina A."/>
            <person name="Faro S."/>
            <person name="Ferguson D."/>
            <person name="Fisher S."/>
            <person name="Foley C.D."/>
            <person name="Franke A."/>
            <person name="Friedrich D."/>
            <person name="Gadbois L."/>
            <person name="Gearin G."/>
            <person name="Gearin C.R."/>
            <person name="Giannoukos G."/>
            <person name="Goode T."/>
            <person name="Graham J."/>
            <person name="Grandbois E."/>
            <person name="Grewal S."/>
            <person name="Gyaltsen K."/>
            <person name="Hafez N."/>
            <person name="Hagos B."/>
            <person name="Hall J."/>
            <person name="Henson C."/>
            <person name="Hollinger A."/>
            <person name="Honan T."/>
            <person name="Huard M.D."/>
            <person name="Hughes L."/>
            <person name="Hurhula B."/>
            <person name="Husby M.E."/>
            <person name="Kamat A."/>
            <person name="Kanga B."/>
            <person name="Kashin S."/>
            <person name="Khazanovich D."/>
            <person name="Kisner P."/>
            <person name="Lance K."/>
            <person name="Lara M."/>
            <person name="Lee W."/>
            <person name="Lennon N."/>
            <person name="Letendre F."/>
            <person name="LeVine R."/>
            <person name="Lipovsky A."/>
            <person name="Liu X."/>
            <person name="Liu J."/>
            <person name="Liu S."/>
            <person name="Lokyitsang T."/>
            <person name="Lokyitsang Y."/>
            <person name="Lubonja R."/>
            <person name="Lui A."/>
            <person name="MacDonald P."/>
            <person name="Magnisalis V."/>
            <person name="Maru K."/>
            <person name="Matthews C."/>
            <person name="McCusker W."/>
            <person name="McDonough S."/>
            <person name="Mehta T."/>
            <person name="Meldrim J."/>
            <person name="Meneus L."/>
            <person name="Mihai O."/>
            <person name="Mihalev A."/>
            <person name="Mihova T."/>
            <person name="Mittelman R."/>
            <person name="Mlenga V."/>
            <person name="Montmayeur A."/>
            <person name="Mulrain L."/>
            <person name="Navidi A."/>
            <person name="Naylor J."/>
            <person name="Negash T."/>
            <person name="Nguyen T."/>
            <person name="Nguyen N."/>
            <person name="Nicol R."/>
            <person name="Norbu C."/>
            <person name="Norbu N."/>
            <person name="Novod N."/>
            <person name="O'Neill B."/>
            <person name="Osman S."/>
            <person name="Markiewicz E."/>
            <person name="Oyono O.L."/>
            <person name="Patti C."/>
            <person name="Phunkhang P."/>
            <person name="Pierre F."/>
            <person name="Priest M."/>
            <person name="Raghuraman S."/>
            <person name="Rege F."/>
            <person name="Reyes R."/>
            <person name="Rise C."/>
            <person name="Rogov P."/>
            <person name="Ross K."/>
            <person name="Ryan E."/>
            <person name="Settipalli S."/>
            <person name="Shea T."/>
            <person name="Sherpa N."/>
            <person name="Shi L."/>
            <person name="Shih D."/>
            <person name="Sparrow T."/>
            <person name="Spaulding J."/>
            <person name="Stalker J."/>
            <person name="Stange-Thomann N."/>
            <person name="Stavropoulos S."/>
            <person name="Stone C."/>
            <person name="Strader C."/>
            <person name="Tesfaye S."/>
            <person name="Thomson T."/>
            <person name="Thoulutsang Y."/>
            <person name="Thoulutsang D."/>
            <person name="Topham K."/>
            <person name="Topping I."/>
            <person name="Tsamla T."/>
            <person name="Vassiliev H."/>
            <person name="Vo A."/>
            <person name="Wangchuk T."/>
            <person name="Wangdi T."/>
            <person name="Weiand M."/>
            <person name="Wilkinson J."/>
            <person name="Wilson A."/>
            <person name="Yadav S."/>
            <person name="Young G."/>
            <person name="Yu Q."/>
            <person name="Zembek L."/>
            <person name="Zhong D."/>
            <person name="Zimmer A."/>
            <person name="Zwirko Z."/>
            <person name="Jaffe D.B."/>
            <person name="Alvarez P."/>
            <person name="Brockman W."/>
            <person name="Butler J."/>
            <person name="Chin C."/>
            <person name="Gnerre S."/>
            <person name="Grabherr M."/>
            <person name="Kleber M."/>
            <person name="Mauceli E."/>
            <person name="MacCallum I."/>
        </authorList>
    </citation>
    <scope>NUCLEOTIDE SEQUENCE [LARGE SCALE GENOMIC DNA]</scope>
    <source>
        <strain evidence="2">MSH-3 / Tucson 14011-0111.49</strain>
    </source>
</reference>
<sequence length="91" mass="10267">DDRDISPTLFHVYVSLDEELVPTPHSLTASATAAAQEERPRMMRRVCEMADISKKYPPPLPIIIQETNVYELLIGSLHLIKCKNGSFDREG</sequence>
<keyword evidence="2" id="KW-1185">Reference proteome</keyword>
<dbReference type="STRING" id="7234.B4H880"/>